<evidence type="ECO:0000313" key="4">
    <source>
        <dbReference type="RefSeq" id="XP_010463419.1"/>
    </source>
</evidence>
<reference evidence="4" key="2">
    <citation type="submission" date="2025-08" db="UniProtKB">
        <authorList>
            <consortium name="RefSeq"/>
        </authorList>
    </citation>
    <scope>IDENTIFICATION</scope>
    <source>
        <tissue evidence="4">Leaf</tissue>
    </source>
</reference>
<name>A0ABM0VZ34_CAMSA</name>
<proteinExistence type="predicted"/>
<dbReference type="InterPro" id="IPR012337">
    <property type="entry name" value="RNaseH-like_sf"/>
</dbReference>
<dbReference type="GeneID" id="104744094"/>
<accession>A0ABM0VZ34</accession>
<dbReference type="InterPro" id="IPR025398">
    <property type="entry name" value="DUF4371"/>
</dbReference>
<feature type="domain" description="TTF-type" evidence="2">
    <location>
        <begin position="157"/>
        <end position="241"/>
    </location>
</feature>
<keyword evidence="3" id="KW-1185">Reference proteome</keyword>
<dbReference type="Proteomes" id="UP000694864">
    <property type="component" value="Chromosome 14"/>
</dbReference>
<gene>
    <name evidence="4" type="primary">LOC104744094</name>
</gene>
<dbReference type="InterPro" id="IPR008906">
    <property type="entry name" value="HATC_C_dom"/>
</dbReference>
<evidence type="ECO:0000259" key="2">
    <source>
        <dbReference type="SMART" id="SM00597"/>
    </source>
</evidence>
<evidence type="ECO:0000313" key="3">
    <source>
        <dbReference type="Proteomes" id="UP000694864"/>
    </source>
</evidence>
<dbReference type="PANTHER" id="PTHR45749">
    <property type="match status" value="1"/>
</dbReference>
<reference evidence="3" key="1">
    <citation type="journal article" date="2014" name="Nat. Commun.">
        <title>The emerging biofuel crop Camelina sativa retains a highly undifferentiated hexaploid genome structure.</title>
        <authorList>
            <person name="Kagale S."/>
            <person name="Koh C."/>
            <person name="Nixon J."/>
            <person name="Bollina V."/>
            <person name="Clarke W.E."/>
            <person name="Tuteja R."/>
            <person name="Spillane C."/>
            <person name="Robinson S.J."/>
            <person name="Links M.G."/>
            <person name="Clarke C."/>
            <person name="Higgins E.E."/>
            <person name="Huebert T."/>
            <person name="Sharpe A.G."/>
            <person name="Parkin I.A."/>
        </authorList>
    </citation>
    <scope>NUCLEOTIDE SEQUENCE [LARGE SCALE GENOMIC DNA]</scope>
    <source>
        <strain evidence="3">cv. DH55</strain>
    </source>
</reference>
<sequence length="854" mass="99322">MSSKKKDQPCGADNRKKRKMKDDQAKSQENALFRYFKKLATSDGFVENNDTEHVVLGDNGVDENINEYQREEASVELEDVNAVNEEDDVNKNEHQKSDNLRESCGFFDIYDPGNWENIKKGWNEWRDFMVVQGPSKRLPLDHNFPKDSLKRHFSHLHYTREMGDGTKKDRRWLVYSKSLNKIFCFCCKLFNHSDNSQLASTGFSDWRNVMRRLKEHESSREHILCMKQWAELDLRLQKNQIIDKYAQYELNKEKIHWRQVLLRIIIVVKTLAKQNLAFRGSNEKIGKEGCGNFLSFIEMIADFNPVMIEHLRRYKEGVSRNHYLSNRIQNELIALLANEIKGLIVKKIQSAKYFSVILDCTPDISHHEQMTVIIRCVDVSTTSTRIEEYFLTFLKVDDTYGERLFLKFQAVLAAFDLKIDDVRGQGYENGSNMKGKHKGVQKRFLDINPRAFYTPCSCHSLNLALCDMATISPKAISFFGIIQRTYNFFSCSVKRWKIFEDHVDSLTFKALSHTRWESHVESVKAIRFQAPKIMNALVYIAENSDDPKEQSEAECLAISETHGIGSFEFLVSMVIWYNLLSVVNIVSKSLQSENMNIDVAISQLKGLVSHFKKYRESGFEKAKVEAKEIAESLEIDLVFPRKAKRVIRRKRHYGEESENVEGSVTLSPEESFRIDYFIQIMDQALYSLETKFEQFQRYEQIFGFLFDLEKLQSASDDSLMVSCANLEDNLTHENQSDIVGNDLFYELKVLREALPKEIKRPIEVLDFLNRVEDCYPNTCIAYRILLTIPVSVATAERSFSKLKLIKSYLRSSMSQERLSDLAILSIERELVRDVDFESLVHDFVEKKGKQMFKN</sequence>
<dbReference type="PANTHER" id="PTHR45749:SF35">
    <property type="entry name" value="AC-LIKE TRANSPOSASE-RELATED"/>
    <property type="match status" value="1"/>
</dbReference>
<dbReference type="SMART" id="SM00597">
    <property type="entry name" value="ZnF_TTF"/>
    <property type="match status" value="1"/>
</dbReference>
<protein>
    <submittedName>
        <fullName evidence="4">Zinc finger MYM-type protein 1-like</fullName>
    </submittedName>
</protein>
<dbReference type="Pfam" id="PF05699">
    <property type="entry name" value="Dimer_Tnp_hAT"/>
    <property type="match status" value="1"/>
</dbReference>
<feature type="region of interest" description="Disordered" evidence="1">
    <location>
        <begin position="1"/>
        <end position="26"/>
    </location>
</feature>
<evidence type="ECO:0000256" key="1">
    <source>
        <dbReference type="SAM" id="MobiDB-lite"/>
    </source>
</evidence>
<dbReference type="InterPro" id="IPR006580">
    <property type="entry name" value="Znf_TTF"/>
</dbReference>
<dbReference type="Pfam" id="PF14291">
    <property type="entry name" value="DUF4371"/>
    <property type="match status" value="1"/>
</dbReference>
<dbReference type="RefSeq" id="XP_010463419.1">
    <property type="nucleotide sequence ID" value="XM_010465117.1"/>
</dbReference>
<organism evidence="3 4">
    <name type="scientific">Camelina sativa</name>
    <name type="common">False flax</name>
    <name type="synonym">Myagrum sativum</name>
    <dbReference type="NCBI Taxonomy" id="90675"/>
    <lineage>
        <taxon>Eukaryota</taxon>
        <taxon>Viridiplantae</taxon>
        <taxon>Streptophyta</taxon>
        <taxon>Embryophyta</taxon>
        <taxon>Tracheophyta</taxon>
        <taxon>Spermatophyta</taxon>
        <taxon>Magnoliopsida</taxon>
        <taxon>eudicotyledons</taxon>
        <taxon>Gunneridae</taxon>
        <taxon>Pentapetalae</taxon>
        <taxon>rosids</taxon>
        <taxon>malvids</taxon>
        <taxon>Brassicales</taxon>
        <taxon>Brassicaceae</taxon>
        <taxon>Camelineae</taxon>
        <taxon>Camelina</taxon>
    </lineage>
</organism>
<dbReference type="SUPFAM" id="SSF53098">
    <property type="entry name" value="Ribonuclease H-like"/>
    <property type="match status" value="1"/>
</dbReference>